<organism evidence="2 3">
    <name type="scientific">Rhinolophus ferrumequinum</name>
    <name type="common">Greater horseshoe bat</name>
    <dbReference type="NCBI Taxonomy" id="59479"/>
    <lineage>
        <taxon>Eukaryota</taxon>
        <taxon>Metazoa</taxon>
        <taxon>Chordata</taxon>
        <taxon>Craniata</taxon>
        <taxon>Vertebrata</taxon>
        <taxon>Euteleostomi</taxon>
        <taxon>Mammalia</taxon>
        <taxon>Eutheria</taxon>
        <taxon>Laurasiatheria</taxon>
        <taxon>Chiroptera</taxon>
        <taxon>Yinpterochiroptera</taxon>
        <taxon>Rhinolophoidea</taxon>
        <taxon>Rhinolophidae</taxon>
        <taxon>Rhinolophinae</taxon>
        <taxon>Rhinolophus</taxon>
    </lineage>
</organism>
<comment type="caution">
    <text evidence="2">The sequence shown here is derived from an EMBL/GenBank/DDBJ whole genome shotgun (WGS) entry which is preliminary data.</text>
</comment>
<dbReference type="PANTHER" id="PTHR46788">
    <property type="entry name" value="EF-HAND CALCIUM-BINDING DOMAIN-CONTAINING PROTEIN 5"/>
    <property type="match status" value="1"/>
</dbReference>
<dbReference type="EMBL" id="JACAGC010000020">
    <property type="protein sequence ID" value="KAF6298438.1"/>
    <property type="molecule type" value="Genomic_DNA"/>
</dbReference>
<feature type="compositionally biased region" description="Basic and acidic residues" evidence="1">
    <location>
        <begin position="8"/>
        <end position="34"/>
    </location>
</feature>
<protein>
    <submittedName>
        <fullName evidence="2">EF-hand calcium binding domain 5</fullName>
    </submittedName>
</protein>
<evidence type="ECO:0000313" key="3">
    <source>
        <dbReference type="Proteomes" id="UP000585614"/>
    </source>
</evidence>
<evidence type="ECO:0000256" key="1">
    <source>
        <dbReference type="SAM" id="MobiDB-lite"/>
    </source>
</evidence>
<proteinExistence type="predicted"/>
<dbReference type="AlphaFoldDB" id="A0A7J7TCM0"/>
<feature type="compositionally biased region" description="Polar residues" evidence="1">
    <location>
        <begin position="35"/>
        <end position="50"/>
    </location>
</feature>
<gene>
    <name evidence="2" type="ORF">mRhiFer1_004337</name>
</gene>
<reference evidence="2 3" key="1">
    <citation type="journal article" date="2020" name="Nature">
        <title>Six reference-quality genomes reveal evolution of bat adaptations.</title>
        <authorList>
            <person name="Jebb D."/>
            <person name="Huang Z."/>
            <person name="Pippel M."/>
            <person name="Hughes G.M."/>
            <person name="Lavrichenko K."/>
            <person name="Devanna P."/>
            <person name="Winkler S."/>
            <person name="Jermiin L.S."/>
            <person name="Skirmuntt E.C."/>
            <person name="Katzourakis A."/>
            <person name="Burkitt-Gray L."/>
            <person name="Ray D.A."/>
            <person name="Sullivan K.A.M."/>
            <person name="Roscito J.G."/>
            <person name="Kirilenko B.M."/>
            <person name="Davalos L.M."/>
            <person name="Corthals A.P."/>
            <person name="Power M.L."/>
            <person name="Jones G."/>
            <person name="Ransome R.D."/>
            <person name="Dechmann D.K.N."/>
            <person name="Locatelli A.G."/>
            <person name="Puechmaille S.J."/>
            <person name="Fedrigo O."/>
            <person name="Jarvis E.D."/>
            <person name="Hiller M."/>
            <person name="Vernes S.C."/>
            <person name="Myers E.W."/>
            <person name="Teeling E.C."/>
        </authorList>
    </citation>
    <scope>NUCLEOTIDE SEQUENCE [LARGE SCALE GENOMIC DNA]</scope>
    <source>
        <strain evidence="2">MRhiFer1</strain>
        <tissue evidence="2">Lung</tissue>
    </source>
</reference>
<accession>A0A7J7TCM0</accession>
<name>A0A7J7TCM0_RHIFE</name>
<feature type="region of interest" description="Disordered" evidence="1">
    <location>
        <begin position="1"/>
        <end position="50"/>
    </location>
</feature>
<evidence type="ECO:0000313" key="2">
    <source>
        <dbReference type="EMBL" id="KAF6298438.1"/>
    </source>
</evidence>
<dbReference type="Proteomes" id="UP000585614">
    <property type="component" value="Unassembled WGS sequence"/>
</dbReference>
<sequence length="178" mass="20407">MSESASEEEPKPAQENGNEHKDNKQEATEVKEPIESSQNPPDSSALDTSNHVAKEATNEIKPPGMSGYQNVMRDVTEDLKIHVPSSICNRVSKMKEKVKQQQEQRECISKVKVKVANTQRQALQEQFNEWILDPQGMIPMLVIQNVLHEFFQNSDFQLGRHILFSIWVAWSNKSQEKY</sequence>
<dbReference type="PANTHER" id="PTHR46788:SF1">
    <property type="entry name" value="EF-HAND CALCIUM-BINDING DOMAIN-CONTAINING PROTEIN 5"/>
    <property type="match status" value="1"/>
</dbReference>